<dbReference type="InterPro" id="IPR008984">
    <property type="entry name" value="SMAD_FHA_dom_sf"/>
</dbReference>
<sequence length="906" mass="102061">MPLLSLSLYLLGLRASPSKEITTNADVLNLRKPTRISSRLVVGGRGEGESAGEDNAPSYRGVGGEVDGGGARGAYESVPHTSILGNSVVISLLEISKLHARISCKDGVFFVTDLRSEQGTWITEVPPNFPARFHLSVVLEFGSNEKPCHAYKDVLEVRFCLMAFGLRGLSTCVDPIAVLVGLHYAAITDMAWIDDSLLGTNAIGEVLAYSGLVILDELGGVWKNKARLVARGYRQEERIDFEESFAPIAFLKDILRENIYVSQPDRFVDQDNPNHVYKLKKALYGLKQAPRAWYDLLSSFLLSQKFSKCAVDPTLFTQKEGKDILLVQIYVDDIIFASTDPLLCETFSEITCLKFKMSMMVTQWPMVEKSKLDSDPQGKEVDPTRYRGMIDSLVYLTSSRLDLDSCIAQTSFADADHVGFQDTRRSTSGSMQLLDYGLGFNKIPLYYDNKSAIALCCNNGQHSRSNHIDIRYHFIKEQVENGVVELYFVRTEYQLTNIFTKALGRERLDFLIKKLGMRIISDCNPFFILKESISSKRKLDLTTGIKFLGIVNPLVAQQVALGDALVTPDNRAVISKCNMRIEPTKTQKEATYQVVLDTLKLSPYYKAFLVTVDVPEIYMHQFWFTISKIKDSSSYQFKLDKKKFKIGVEVFREILQIFPKLPNQEFVEPPSHEEIVIFIKEIGYRGEPESITELYIDHMSQPWRTFASIINKCLSGKSFNSLNPVGTKAATTTMKESSLTVDDNIISEDPDVALELVKSMGKTDVEEQEAVRLMHETHERIVIEKPTKRRRQTGELSSEILQHYQRRNQSQKLKSVQVMSEEECLAADTKKASKLATRPQQTKGSSEGAGLIPEVSDEQKVDSATTDVSEESWGNDSDSEKSDEEVPWIYSDDDEENKHDNDETER</sequence>
<dbReference type="InterPro" id="IPR013103">
    <property type="entry name" value="RVT_2"/>
</dbReference>
<keyword evidence="6" id="KW-1185">Reference proteome</keyword>
<feature type="domain" description="Reverse transcriptase Ty1/copia-type" evidence="4">
    <location>
        <begin position="249"/>
        <end position="360"/>
    </location>
</feature>
<dbReference type="Gene3D" id="2.60.200.20">
    <property type="match status" value="1"/>
</dbReference>
<feature type="domain" description="FHA" evidence="3">
    <location>
        <begin position="86"/>
        <end position="135"/>
    </location>
</feature>
<dbReference type="EMBL" id="BQNB010012183">
    <property type="protein sequence ID" value="GJT00282.1"/>
    <property type="molecule type" value="Genomic_DNA"/>
</dbReference>
<evidence type="ECO:0000256" key="1">
    <source>
        <dbReference type="SAM" id="MobiDB-lite"/>
    </source>
</evidence>
<dbReference type="Pfam" id="PF00498">
    <property type="entry name" value="FHA"/>
    <property type="match status" value="1"/>
</dbReference>
<dbReference type="InterPro" id="IPR000253">
    <property type="entry name" value="FHA_dom"/>
</dbReference>
<dbReference type="Pfam" id="PF07727">
    <property type="entry name" value="RVT_2"/>
    <property type="match status" value="1"/>
</dbReference>
<feature type="region of interest" description="Disordered" evidence="1">
    <location>
        <begin position="829"/>
        <end position="906"/>
    </location>
</feature>
<feature type="compositionally biased region" description="Polar residues" evidence="1">
    <location>
        <begin position="862"/>
        <end position="876"/>
    </location>
</feature>
<accession>A0ABQ5AFG1</accession>
<feature type="compositionally biased region" description="Basic and acidic residues" evidence="1">
    <location>
        <begin position="896"/>
        <end position="906"/>
    </location>
</feature>
<gene>
    <name evidence="5" type="ORF">Tco_0821451</name>
</gene>
<dbReference type="PANTHER" id="PTHR11439">
    <property type="entry name" value="GAG-POL-RELATED RETROTRANSPOSON"/>
    <property type="match status" value="1"/>
</dbReference>
<dbReference type="SUPFAM" id="SSF49879">
    <property type="entry name" value="SMAD/FHA domain"/>
    <property type="match status" value="1"/>
</dbReference>
<reference evidence="5" key="1">
    <citation type="journal article" date="2022" name="Int. J. Mol. Sci.">
        <title>Draft Genome of Tanacetum Coccineum: Genomic Comparison of Closely Related Tanacetum-Family Plants.</title>
        <authorList>
            <person name="Yamashiro T."/>
            <person name="Shiraishi A."/>
            <person name="Nakayama K."/>
            <person name="Satake H."/>
        </authorList>
    </citation>
    <scope>NUCLEOTIDE SEQUENCE</scope>
</reference>
<evidence type="ECO:0000256" key="2">
    <source>
        <dbReference type="SAM" id="SignalP"/>
    </source>
</evidence>
<evidence type="ECO:0000259" key="4">
    <source>
        <dbReference type="Pfam" id="PF07727"/>
    </source>
</evidence>
<keyword evidence="2" id="KW-0732">Signal</keyword>
<feature type="signal peptide" evidence="2">
    <location>
        <begin position="1"/>
        <end position="15"/>
    </location>
</feature>
<dbReference type="PANTHER" id="PTHR11439:SF483">
    <property type="entry name" value="PEPTIDE SYNTHASE GLIP-LIKE, PUTATIVE (AFU_ORTHOLOGUE AFUA_3G12920)-RELATED"/>
    <property type="match status" value="1"/>
</dbReference>
<evidence type="ECO:0000259" key="3">
    <source>
        <dbReference type="Pfam" id="PF00498"/>
    </source>
</evidence>
<feature type="compositionally biased region" description="Acidic residues" evidence="1">
    <location>
        <begin position="881"/>
        <end position="895"/>
    </location>
</feature>
<evidence type="ECO:0000313" key="6">
    <source>
        <dbReference type="Proteomes" id="UP001151760"/>
    </source>
</evidence>
<protein>
    <submittedName>
        <fullName evidence="5">Retrovirus-related pol polyprotein from transposon TNT 1-94</fullName>
    </submittedName>
</protein>
<feature type="region of interest" description="Disordered" evidence="1">
    <location>
        <begin position="42"/>
        <end position="61"/>
    </location>
</feature>
<name>A0ABQ5AFG1_9ASTR</name>
<evidence type="ECO:0000313" key="5">
    <source>
        <dbReference type="EMBL" id="GJT00282.1"/>
    </source>
</evidence>
<reference evidence="5" key="2">
    <citation type="submission" date="2022-01" db="EMBL/GenBank/DDBJ databases">
        <authorList>
            <person name="Yamashiro T."/>
            <person name="Shiraishi A."/>
            <person name="Satake H."/>
            <person name="Nakayama K."/>
        </authorList>
    </citation>
    <scope>NUCLEOTIDE SEQUENCE</scope>
</reference>
<proteinExistence type="predicted"/>
<dbReference type="Proteomes" id="UP001151760">
    <property type="component" value="Unassembled WGS sequence"/>
</dbReference>
<dbReference type="CDD" id="cd09272">
    <property type="entry name" value="RNase_HI_RT_Ty1"/>
    <property type="match status" value="1"/>
</dbReference>
<comment type="caution">
    <text evidence="5">The sequence shown here is derived from an EMBL/GenBank/DDBJ whole genome shotgun (WGS) entry which is preliminary data.</text>
</comment>
<feature type="chain" id="PRO_5047360806" evidence="2">
    <location>
        <begin position="16"/>
        <end position="906"/>
    </location>
</feature>
<organism evidence="5 6">
    <name type="scientific">Tanacetum coccineum</name>
    <dbReference type="NCBI Taxonomy" id="301880"/>
    <lineage>
        <taxon>Eukaryota</taxon>
        <taxon>Viridiplantae</taxon>
        <taxon>Streptophyta</taxon>
        <taxon>Embryophyta</taxon>
        <taxon>Tracheophyta</taxon>
        <taxon>Spermatophyta</taxon>
        <taxon>Magnoliopsida</taxon>
        <taxon>eudicotyledons</taxon>
        <taxon>Gunneridae</taxon>
        <taxon>Pentapetalae</taxon>
        <taxon>asterids</taxon>
        <taxon>campanulids</taxon>
        <taxon>Asterales</taxon>
        <taxon>Asteraceae</taxon>
        <taxon>Asteroideae</taxon>
        <taxon>Anthemideae</taxon>
        <taxon>Anthemidinae</taxon>
        <taxon>Tanacetum</taxon>
    </lineage>
</organism>